<proteinExistence type="predicted"/>
<evidence type="ECO:0000256" key="1">
    <source>
        <dbReference type="SAM" id="Phobius"/>
    </source>
</evidence>
<sequence>MWIGGTLVAVMIVIFGVILVVDTYLAFRDPSDPLGAAAQPVPGAGSHGEKVAEKK</sequence>
<organism evidence="2 3">
    <name type="scientific">Bradyrhizobium erythrophlei</name>
    <dbReference type="NCBI Taxonomy" id="1437360"/>
    <lineage>
        <taxon>Bacteria</taxon>
        <taxon>Pseudomonadati</taxon>
        <taxon>Pseudomonadota</taxon>
        <taxon>Alphaproteobacteria</taxon>
        <taxon>Hyphomicrobiales</taxon>
        <taxon>Nitrobacteraceae</taxon>
        <taxon>Bradyrhizobium</taxon>
    </lineage>
</organism>
<feature type="transmembrane region" description="Helical" evidence="1">
    <location>
        <begin position="6"/>
        <end position="27"/>
    </location>
</feature>
<gene>
    <name evidence="2" type="ORF">SAMN05444170_5397</name>
</gene>
<protein>
    <submittedName>
        <fullName evidence="2">Uncharacterized protein</fullName>
    </submittedName>
</protein>
<keyword evidence="1" id="KW-1133">Transmembrane helix</keyword>
<dbReference type="AlphaFoldDB" id="A0A1M7UJI6"/>
<dbReference type="Proteomes" id="UP000184096">
    <property type="component" value="Chromosome I"/>
</dbReference>
<name>A0A1M7UJI6_9BRAD</name>
<keyword evidence="1" id="KW-0812">Transmembrane</keyword>
<evidence type="ECO:0000313" key="2">
    <source>
        <dbReference type="EMBL" id="SHN83090.1"/>
    </source>
</evidence>
<reference evidence="3" key="1">
    <citation type="submission" date="2016-11" db="EMBL/GenBank/DDBJ databases">
        <authorList>
            <person name="Varghese N."/>
            <person name="Submissions S."/>
        </authorList>
    </citation>
    <scope>NUCLEOTIDE SEQUENCE [LARGE SCALE GENOMIC DNA]</scope>
    <source>
        <strain evidence="3">GAS401</strain>
    </source>
</reference>
<evidence type="ECO:0000313" key="3">
    <source>
        <dbReference type="Proteomes" id="UP000184096"/>
    </source>
</evidence>
<dbReference type="RefSeq" id="WP_156898734.1">
    <property type="nucleotide sequence ID" value="NZ_LT670849.1"/>
</dbReference>
<accession>A0A1M7UJI6</accession>
<dbReference type="EMBL" id="LT670849">
    <property type="protein sequence ID" value="SHN83090.1"/>
    <property type="molecule type" value="Genomic_DNA"/>
</dbReference>
<keyword evidence="1" id="KW-0472">Membrane</keyword>
<keyword evidence="3" id="KW-1185">Reference proteome</keyword>